<proteinExistence type="predicted"/>
<keyword evidence="1" id="KW-1133">Transmembrane helix</keyword>
<evidence type="ECO:0000256" key="1">
    <source>
        <dbReference type="SAM" id="Phobius"/>
    </source>
</evidence>
<gene>
    <name evidence="2" type="ORF">DY251_10990</name>
</gene>
<dbReference type="AlphaFoldDB" id="A0A371XE53"/>
<keyword evidence="1" id="KW-0472">Membrane</keyword>
<keyword evidence="3" id="KW-1185">Reference proteome</keyword>
<evidence type="ECO:0000313" key="3">
    <source>
        <dbReference type="Proteomes" id="UP000262379"/>
    </source>
</evidence>
<name>A0A371XE53_9HYPH</name>
<keyword evidence="1" id="KW-0812">Transmembrane</keyword>
<comment type="caution">
    <text evidence="2">The sequence shown here is derived from an EMBL/GenBank/DDBJ whole genome shotgun (WGS) entry which is preliminary data.</text>
</comment>
<dbReference type="EMBL" id="QURN01000007">
    <property type="protein sequence ID" value="RFC67515.1"/>
    <property type="molecule type" value="Genomic_DNA"/>
</dbReference>
<reference evidence="3" key="1">
    <citation type="submission" date="2018-08" db="EMBL/GenBank/DDBJ databases">
        <authorList>
            <person name="Im W.T."/>
        </authorList>
    </citation>
    <scope>NUCLEOTIDE SEQUENCE [LARGE SCALE GENOMIC DNA]</scope>
    <source>
        <strain evidence="3">LA-28</strain>
    </source>
</reference>
<dbReference type="Proteomes" id="UP000262379">
    <property type="component" value="Unassembled WGS sequence"/>
</dbReference>
<organism evidence="2 3">
    <name type="scientific">Mesorhizobium denitrificans</name>
    <dbReference type="NCBI Taxonomy" id="2294114"/>
    <lineage>
        <taxon>Bacteria</taxon>
        <taxon>Pseudomonadati</taxon>
        <taxon>Pseudomonadota</taxon>
        <taxon>Alphaproteobacteria</taxon>
        <taxon>Hyphomicrobiales</taxon>
        <taxon>Phyllobacteriaceae</taxon>
        <taxon>Mesorhizobium</taxon>
    </lineage>
</organism>
<accession>A0A371XE53</accession>
<feature type="transmembrane region" description="Helical" evidence="1">
    <location>
        <begin position="15"/>
        <end position="37"/>
    </location>
</feature>
<sequence>MRALGICVVEQLNSLVTPFILVFREILIIMGIGILLIPGGLQASCKAVGADRKRQSTRLMAGEAAAMSRASA</sequence>
<evidence type="ECO:0000313" key="2">
    <source>
        <dbReference type="EMBL" id="RFC67515.1"/>
    </source>
</evidence>
<protein>
    <submittedName>
        <fullName evidence="2">Uncharacterized protein</fullName>
    </submittedName>
</protein>